<evidence type="ECO:0000313" key="2">
    <source>
        <dbReference type="Proteomes" id="UP001528823"/>
    </source>
</evidence>
<keyword evidence="2" id="KW-1185">Reference proteome</keyword>
<proteinExistence type="predicted"/>
<accession>A0ABT5UFM2</accession>
<protein>
    <submittedName>
        <fullName evidence="1">Uncharacterized protein</fullName>
    </submittedName>
</protein>
<evidence type="ECO:0000313" key="1">
    <source>
        <dbReference type="EMBL" id="MDE1465107.1"/>
    </source>
</evidence>
<organism evidence="1 2">
    <name type="scientific">Spartinivicinus poritis</name>
    <dbReference type="NCBI Taxonomy" id="2994640"/>
    <lineage>
        <taxon>Bacteria</taxon>
        <taxon>Pseudomonadati</taxon>
        <taxon>Pseudomonadota</taxon>
        <taxon>Gammaproteobacteria</taxon>
        <taxon>Oceanospirillales</taxon>
        <taxon>Zooshikellaceae</taxon>
        <taxon>Spartinivicinus</taxon>
    </lineage>
</organism>
<comment type="caution">
    <text evidence="1">The sequence shown here is derived from an EMBL/GenBank/DDBJ whole genome shotgun (WGS) entry which is preliminary data.</text>
</comment>
<gene>
    <name evidence="1" type="ORF">ORQ98_24395</name>
</gene>
<dbReference type="RefSeq" id="WP_274691418.1">
    <property type="nucleotide sequence ID" value="NZ_JAPMOU010000051.1"/>
</dbReference>
<sequence>MITNNNTWQRALLLPRYYEKNAHSIAGLSSQFQIKKFQLGHDPDLIDETTSPPGLRTFDTSLNQLANVFYEAPFKPGDIVFANGRLLFKCVMPEGAIAAPAKYSLTGLIDQEDDLIAVSLDLPDWVTPTEGVRIHPYINFPIG</sequence>
<name>A0ABT5UFM2_9GAMM</name>
<dbReference type="Proteomes" id="UP001528823">
    <property type="component" value="Unassembled WGS sequence"/>
</dbReference>
<dbReference type="EMBL" id="JAPMOU010000051">
    <property type="protein sequence ID" value="MDE1465107.1"/>
    <property type="molecule type" value="Genomic_DNA"/>
</dbReference>
<reference evidence="1 2" key="1">
    <citation type="submission" date="2022-11" db="EMBL/GenBank/DDBJ databases">
        <title>Spartinivicinus poritis sp. nov., isolated from scleractinian coral Porites lutea.</title>
        <authorList>
            <person name="Zhang G."/>
            <person name="Cai L."/>
            <person name="Wei Q."/>
        </authorList>
    </citation>
    <scope>NUCLEOTIDE SEQUENCE [LARGE SCALE GENOMIC DNA]</scope>
    <source>
        <strain evidence="1 2">A2-2</strain>
    </source>
</reference>